<sequence>MGILETIRKSRARTKAEIKAAKVRARSETKEAAKLELKREQLLAKAEKNLLKEEKKGLKAKRKHERKMAEKTLEQMKQGRINSNNFKRYAGVARLALPMLLPLLYRGVTVAREQLVGAKARRVGVTTDQLARFSGHGAELKARIDGVRSTLDEDYHAHGFVLDVRDRLDELDRAVDNSEFMTADQRRRAHDAISRDIDSVTQEIQDRIRRP</sequence>
<name>A0ABY8VP67_9CORY</name>
<dbReference type="Pfam" id="PF20079">
    <property type="entry name" value="DUF6474"/>
    <property type="match status" value="1"/>
</dbReference>
<evidence type="ECO:0000313" key="2">
    <source>
        <dbReference type="EMBL" id="WIM70882.1"/>
    </source>
</evidence>
<dbReference type="InterPro" id="IPR045522">
    <property type="entry name" value="DUF6474"/>
</dbReference>
<dbReference type="Proteomes" id="UP001238805">
    <property type="component" value="Chromosome"/>
</dbReference>
<reference evidence="2 3" key="1">
    <citation type="submission" date="2023-05" db="EMBL/GenBank/DDBJ databases">
        <title>Corynebacterium suedekumii sp. nov. and Corynebacterium breve sp. nov. isolated from raw cow's milk.</title>
        <authorList>
            <person name="Baer M.K."/>
            <person name="Mehl L."/>
            <person name="Hellmuth R."/>
            <person name="Marke G."/>
            <person name="Lipski A."/>
        </authorList>
    </citation>
    <scope>NUCLEOTIDE SEQUENCE [LARGE SCALE GENOMIC DNA]</scope>
    <source>
        <strain evidence="2 3">LM112</strain>
    </source>
</reference>
<feature type="coiled-coil region" evidence="1">
    <location>
        <begin position="18"/>
        <end position="63"/>
    </location>
</feature>
<dbReference type="RefSeq" id="WP_284875462.1">
    <property type="nucleotide sequence ID" value="NZ_CP126970.1"/>
</dbReference>
<dbReference type="EMBL" id="CP126970">
    <property type="protein sequence ID" value="WIM70882.1"/>
    <property type="molecule type" value="Genomic_DNA"/>
</dbReference>
<organism evidence="2 3">
    <name type="scientific">Corynebacterium suedekumii</name>
    <dbReference type="NCBI Taxonomy" id="3049801"/>
    <lineage>
        <taxon>Bacteria</taxon>
        <taxon>Bacillati</taxon>
        <taxon>Actinomycetota</taxon>
        <taxon>Actinomycetes</taxon>
        <taxon>Mycobacteriales</taxon>
        <taxon>Corynebacteriaceae</taxon>
        <taxon>Corynebacterium</taxon>
    </lineage>
</organism>
<proteinExistence type="predicted"/>
<evidence type="ECO:0000313" key="3">
    <source>
        <dbReference type="Proteomes" id="UP001238805"/>
    </source>
</evidence>
<keyword evidence="1" id="KW-0175">Coiled coil</keyword>
<gene>
    <name evidence="2" type="ORF">QP029_03405</name>
</gene>
<evidence type="ECO:0000256" key="1">
    <source>
        <dbReference type="SAM" id="Coils"/>
    </source>
</evidence>
<keyword evidence="3" id="KW-1185">Reference proteome</keyword>
<accession>A0ABY8VP67</accession>
<protein>
    <submittedName>
        <fullName evidence="2">DUF6474 family protein</fullName>
    </submittedName>
</protein>